<evidence type="ECO:0000313" key="4">
    <source>
        <dbReference type="Proteomes" id="UP000824267"/>
    </source>
</evidence>
<dbReference type="Proteomes" id="UP000824267">
    <property type="component" value="Unassembled WGS sequence"/>
</dbReference>
<dbReference type="InterPro" id="IPR026444">
    <property type="entry name" value="Secre_tail"/>
</dbReference>
<dbReference type="AlphaFoldDB" id="A0A9D1UHI6"/>
<evidence type="ECO:0000259" key="2">
    <source>
        <dbReference type="Pfam" id="PF18962"/>
    </source>
</evidence>
<evidence type="ECO:0000256" key="1">
    <source>
        <dbReference type="SAM" id="SignalP"/>
    </source>
</evidence>
<sequence>MRRQIFIFVLAFLPFVLKAQQFNNAGFESWSAGQVQSWNSLGDMGFNLCDISQSTDANSGDYAVKISPKMLPSSIAGLIGMSSFPVPGFLTNATVDMTGFIELLSGQGDISNIQMDEIINLLRDGLSISDRPLSIQGAYKYVKPQSETGEICLLQALLISNQNGERTFVGLGTASEDIVSSATADGEFAQFNMPITYLSETPADELIFIVCLLADNSQTSDFAYIVLDDIMIQYASGMEEVSLDNDIILYPNPTDNEFRINCEDGSDIVIYNCLGQVEKEINNYISLTPLSIEKPGIYFVKINNAVVKKLVIK</sequence>
<protein>
    <submittedName>
        <fullName evidence="3">T9SS type A sorting domain-containing protein</fullName>
    </submittedName>
</protein>
<keyword evidence="1" id="KW-0732">Signal</keyword>
<reference evidence="3" key="2">
    <citation type="submission" date="2021-04" db="EMBL/GenBank/DDBJ databases">
        <authorList>
            <person name="Gilroy R."/>
        </authorList>
    </citation>
    <scope>NUCLEOTIDE SEQUENCE</scope>
    <source>
        <strain evidence="3">Gambia16-930</strain>
    </source>
</reference>
<dbReference type="NCBIfam" id="TIGR04183">
    <property type="entry name" value="Por_Secre_tail"/>
    <property type="match status" value="1"/>
</dbReference>
<evidence type="ECO:0000313" key="3">
    <source>
        <dbReference type="EMBL" id="HIW88017.1"/>
    </source>
</evidence>
<dbReference type="Pfam" id="PF18962">
    <property type="entry name" value="Por_Secre_tail"/>
    <property type="match status" value="1"/>
</dbReference>
<reference evidence="3" key="1">
    <citation type="journal article" date="2021" name="PeerJ">
        <title>Extensive microbial diversity within the chicken gut microbiome revealed by metagenomics and culture.</title>
        <authorList>
            <person name="Gilroy R."/>
            <person name="Ravi A."/>
            <person name="Getino M."/>
            <person name="Pursley I."/>
            <person name="Horton D.L."/>
            <person name="Alikhan N.F."/>
            <person name="Baker D."/>
            <person name="Gharbi K."/>
            <person name="Hall N."/>
            <person name="Watson M."/>
            <person name="Adriaenssens E.M."/>
            <person name="Foster-Nyarko E."/>
            <person name="Jarju S."/>
            <person name="Secka A."/>
            <person name="Antonio M."/>
            <person name="Oren A."/>
            <person name="Chaudhuri R.R."/>
            <person name="La Ragione R."/>
            <person name="Hildebrand F."/>
            <person name="Pallen M.J."/>
        </authorList>
    </citation>
    <scope>NUCLEOTIDE SEQUENCE</scope>
    <source>
        <strain evidence="3">Gambia16-930</strain>
    </source>
</reference>
<dbReference type="EMBL" id="DXGG01000222">
    <property type="protein sequence ID" value="HIW88017.1"/>
    <property type="molecule type" value="Genomic_DNA"/>
</dbReference>
<organism evidence="3 4">
    <name type="scientific">Candidatus Onthomorpha intestinigallinarum</name>
    <dbReference type="NCBI Taxonomy" id="2840880"/>
    <lineage>
        <taxon>Bacteria</taxon>
        <taxon>Pseudomonadati</taxon>
        <taxon>Bacteroidota</taxon>
        <taxon>Bacteroidia</taxon>
        <taxon>Bacteroidales</taxon>
        <taxon>Candidatus Onthomorpha</taxon>
    </lineage>
</organism>
<feature type="domain" description="Secretion system C-terminal sorting" evidence="2">
    <location>
        <begin position="249"/>
        <end position="312"/>
    </location>
</feature>
<name>A0A9D1UHI6_9BACT</name>
<feature type="signal peptide" evidence="1">
    <location>
        <begin position="1"/>
        <end position="19"/>
    </location>
</feature>
<accession>A0A9D1UHI6</accession>
<comment type="caution">
    <text evidence="3">The sequence shown here is derived from an EMBL/GenBank/DDBJ whole genome shotgun (WGS) entry which is preliminary data.</text>
</comment>
<gene>
    <name evidence="3" type="ORF">IAC47_07090</name>
</gene>
<feature type="chain" id="PRO_5039432623" evidence="1">
    <location>
        <begin position="20"/>
        <end position="313"/>
    </location>
</feature>
<proteinExistence type="predicted"/>